<keyword evidence="2 4" id="KW-0547">Nucleotide-binding</keyword>
<comment type="similarity">
    <text evidence="1 4">Belongs to the AAA ATPase family.</text>
</comment>
<dbReference type="EMBL" id="CAJNOQ010003397">
    <property type="protein sequence ID" value="CAF1010425.1"/>
    <property type="molecule type" value="Genomic_DNA"/>
</dbReference>
<keyword evidence="4" id="KW-0378">Hydrolase</keyword>
<evidence type="ECO:0000256" key="2">
    <source>
        <dbReference type="ARBA" id="ARBA00022741"/>
    </source>
</evidence>
<dbReference type="GO" id="GO:0035494">
    <property type="term" value="P:SNARE complex disassembly"/>
    <property type="evidence" value="ECO:0007669"/>
    <property type="project" value="InterPro"/>
</dbReference>
<keyword evidence="8" id="KW-1185">Reference proteome</keyword>
<dbReference type="InterPro" id="IPR039812">
    <property type="entry name" value="Vesicle-fus_ATPase"/>
</dbReference>
<protein>
    <recommendedName>
        <fullName evidence="4">Vesicle-fusing ATPase</fullName>
        <ecNumber evidence="4">3.6.4.6</ecNumber>
    </recommendedName>
</protein>
<comment type="cofactor">
    <cofactor evidence="4">
        <name>Mg(2+)</name>
        <dbReference type="ChEBI" id="CHEBI:18420"/>
    </cofactor>
    <text evidence="4">Binds 1 Mg(2+) ion per subunit.</text>
</comment>
<gene>
    <name evidence="6" type="ORF">GPM918_LOCUS14236</name>
    <name evidence="7" type="ORF">SRO942_LOCUS14236</name>
</gene>
<dbReference type="GO" id="GO:0043001">
    <property type="term" value="P:Golgi to plasma membrane protein transport"/>
    <property type="evidence" value="ECO:0007669"/>
    <property type="project" value="TreeGrafter"/>
</dbReference>
<dbReference type="EMBL" id="CAJOBC010003397">
    <property type="protein sequence ID" value="CAF3781698.1"/>
    <property type="molecule type" value="Genomic_DNA"/>
</dbReference>
<keyword evidence="4" id="KW-0813">Transport</keyword>
<evidence type="ECO:0000313" key="8">
    <source>
        <dbReference type="Proteomes" id="UP000663829"/>
    </source>
</evidence>
<keyword evidence="4" id="KW-0963">Cytoplasm</keyword>
<dbReference type="PANTHER" id="PTHR23078">
    <property type="entry name" value="VESICULAR-FUSION PROTEIN NSF"/>
    <property type="match status" value="1"/>
</dbReference>
<comment type="function">
    <text evidence="4">Required for vesicle-mediated transport. Catalyzes the fusion of transport vesicles within the Golgi cisternae. Is also required for transport from the endoplasmic reticulum to the Golgi stack. Seems to function as a fusion protein required for the delivery of cargo proteins to all compartments of the Golgi stack independent of vesicle origin.</text>
</comment>
<name>A0A814HJX8_9BILA</name>
<dbReference type="GO" id="GO:0005795">
    <property type="term" value="C:Golgi stack"/>
    <property type="evidence" value="ECO:0007669"/>
    <property type="project" value="TreeGrafter"/>
</dbReference>
<dbReference type="PANTHER" id="PTHR23078:SF3">
    <property type="entry name" value="VESICLE-FUSING ATPASE"/>
    <property type="match status" value="1"/>
</dbReference>
<keyword evidence="4" id="KW-0479">Metal-binding</keyword>
<dbReference type="SUPFAM" id="SSF52540">
    <property type="entry name" value="P-loop containing nucleoside triphosphate hydrolases"/>
    <property type="match status" value="1"/>
</dbReference>
<comment type="caution">
    <text evidence="6">The sequence shown here is derived from an EMBL/GenBank/DDBJ whole genome shotgun (WGS) entry which is preliminary data.</text>
</comment>
<evidence type="ECO:0000256" key="3">
    <source>
        <dbReference type="ARBA" id="ARBA00022840"/>
    </source>
</evidence>
<evidence type="ECO:0000256" key="4">
    <source>
        <dbReference type="RuleBase" id="RU367045"/>
    </source>
</evidence>
<evidence type="ECO:0000256" key="1">
    <source>
        <dbReference type="ARBA" id="ARBA00006914"/>
    </source>
</evidence>
<dbReference type="GO" id="GO:0006891">
    <property type="term" value="P:intra-Golgi vesicle-mediated transport"/>
    <property type="evidence" value="ECO:0007669"/>
    <property type="project" value="TreeGrafter"/>
</dbReference>
<organism evidence="6 8">
    <name type="scientific">Didymodactylos carnosus</name>
    <dbReference type="NCBI Taxonomy" id="1234261"/>
    <lineage>
        <taxon>Eukaryota</taxon>
        <taxon>Metazoa</taxon>
        <taxon>Spiralia</taxon>
        <taxon>Gnathifera</taxon>
        <taxon>Rotifera</taxon>
        <taxon>Eurotatoria</taxon>
        <taxon>Bdelloidea</taxon>
        <taxon>Philodinida</taxon>
        <taxon>Philodinidae</taxon>
        <taxon>Didymodactylos</taxon>
    </lineage>
</organism>
<dbReference type="Pfam" id="PF00004">
    <property type="entry name" value="AAA"/>
    <property type="match status" value="1"/>
</dbReference>
<proteinExistence type="inferred from homology"/>
<dbReference type="InterPro" id="IPR003959">
    <property type="entry name" value="ATPase_AAA_core"/>
</dbReference>
<dbReference type="GO" id="GO:0005524">
    <property type="term" value="F:ATP binding"/>
    <property type="evidence" value="ECO:0007669"/>
    <property type="project" value="UniProtKB-UniRule"/>
</dbReference>
<evidence type="ECO:0000259" key="5">
    <source>
        <dbReference type="Pfam" id="PF00004"/>
    </source>
</evidence>
<keyword evidence="4" id="KW-0931">ER-Golgi transport</keyword>
<dbReference type="EC" id="3.6.4.6" evidence="4"/>
<keyword evidence="3 4" id="KW-0067">ATP-binding</keyword>
<evidence type="ECO:0000313" key="7">
    <source>
        <dbReference type="EMBL" id="CAF3781698.1"/>
    </source>
</evidence>
<dbReference type="Proteomes" id="UP000681722">
    <property type="component" value="Unassembled WGS sequence"/>
</dbReference>
<dbReference type="InterPro" id="IPR027417">
    <property type="entry name" value="P-loop_NTPase"/>
</dbReference>
<dbReference type="Gene3D" id="3.40.50.300">
    <property type="entry name" value="P-loop containing nucleotide triphosphate hydrolases"/>
    <property type="match status" value="1"/>
</dbReference>
<comment type="subcellular location">
    <subcellularLocation>
        <location evidence="4">Cytoplasm</location>
    </subcellularLocation>
</comment>
<sequence>MQSGFIRGDSTVNQLIDFVHTIYQNGDKGQITRAIYLDFIKAFDRVWLRGLLHKLEMKGICGSLLSWFQSYVSDREIITVINGSLSLNQLKLYHKYITQPHIKRNTFSSIINKKYNLSSTVGGCEDVFEEIFGDVLLSRFYPSLFRNQTGMKHCRGILLYGPAGMGKTLIARTICQLLGTQPKIVNGPKVFSSLLGESEAKIRELLLMLNWMKKILKIVVYMSLFLMRSMPYVNDDRQMPAQHVTLYKTMLPVSY</sequence>
<feature type="domain" description="ATPase AAA-type core" evidence="5">
    <location>
        <begin position="157"/>
        <end position="211"/>
    </location>
</feature>
<keyword evidence="4" id="KW-0653">Protein transport</keyword>
<dbReference type="Proteomes" id="UP000663829">
    <property type="component" value="Unassembled WGS sequence"/>
</dbReference>
<dbReference type="OrthoDB" id="9982946at2759"/>
<accession>A0A814HJX8</accession>
<dbReference type="GO" id="GO:0016887">
    <property type="term" value="F:ATP hydrolysis activity"/>
    <property type="evidence" value="ECO:0007669"/>
    <property type="project" value="InterPro"/>
</dbReference>
<dbReference type="GO" id="GO:0046872">
    <property type="term" value="F:metal ion binding"/>
    <property type="evidence" value="ECO:0007669"/>
    <property type="project" value="UniProtKB-UniRule"/>
</dbReference>
<reference evidence="6" key="1">
    <citation type="submission" date="2021-02" db="EMBL/GenBank/DDBJ databases">
        <authorList>
            <person name="Nowell W R."/>
        </authorList>
    </citation>
    <scope>NUCLEOTIDE SEQUENCE</scope>
</reference>
<dbReference type="AlphaFoldDB" id="A0A814HJX8"/>
<evidence type="ECO:0000313" key="6">
    <source>
        <dbReference type="EMBL" id="CAF1010425.1"/>
    </source>
</evidence>
<comment type="catalytic activity">
    <reaction evidence="4">
        <text>ATP + H2O = ADP + phosphate + H(+)</text>
        <dbReference type="Rhea" id="RHEA:13065"/>
        <dbReference type="ChEBI" id="CHEBI:15377"/>
        <dbReference type="ChEBI" id="CHEBI:15378"/>
        <dbReference type="ChEBI" id="CHEBI:30616"/>
        <dbReference type="ChEBI" id="CHEBI:43474"/>
        <dbReference type="ChEBI" id="CHEBI:456216"/>
        <dbReference type="EC" id="3.6.4.6"/>
    </reaction>
</comment>
<keyword evidence="4" id="KW-0460">Magnesium</keyword>